<comment type="caution">
    <text evidence="1">The sequence shown here is derived from an EMBL/GenBank/DDBJ whole genome shotgun (WGS) entry which is preliminary data.</text>
</comment>
<evidence type="ECO:0000313" key="2">
    <source>
        <dbReference type="Proteomes" id="UP001055811"/>
    </source>
</evidence>
<keyword evidence="2" id="KW-1185">Reference proteome</keyword>
<organism evidence="1 2">
    <name type="scientific">Cichorium intybus</name>
    <name type="common">Chicory</name>
    <dbReference type="NCBI Taxonomy" id="13427"/>
    <lineage>
        <taxon>Eukaryota</taxon>
        <taxon>Viridiplantae</taxon>
        <taxon>Streptophyta</taxon>
        <taxon>Embryophyta</taxon>
        <taxon>Tracheophyta</taxon>
        <taxon>Spermatophyta</taxon>
        <taxon>Magnoliopsida</taxon>
        <taxon>eudicotyledons</taxon>
        <taxon>Gunneridae</taxon>
        <taxon>Pentapetalae</taxon>
        <taxon>asterids</taxon>
        <taxon>campanulids</taxon>
        <taxon>Asterales</taxon>
        <taxon>Asteraceae</taxon>
        <taxon>Cichorioideae</taxon>
        <taxon>Cichorieae</taxon>
        <taxon>Cichoriinae</taxon>
        <taxon>Cichorium</taxon>
    </lineage>
</organism>
<dbReference type="Proteomes" id="UP001055811">
    <property type="component" value="Linkage Group LG09"/>
</dbReference>
<proteinExistence type="predicted"/>
<sequence>MHIVSNSFVYQSKNLCNQVKLANFGLAKATKFNDVKSYKGTAFWMAPEVCLSLCQQVPAGHQVKVGHPWVQVDGVAPDKPLDSAALSCIKQFSAMNKLKKMALRVIAEILSEEEKRAGIKRDLEKIQFPGDDCYLPTTPNKLVKSIQLEKSSEMSTQDLVNTVASILVHGIDFFIFCVGGI</sequence>
<evidence type="ECO:0000313" key="1">
    <source>
        <dbReference type="EMBL" id="KAI3688960.1"/>
    </source>
</evidence>
<reference evidence="2" key="1">
    <citation type="journal article" date="2022" name="Mol. Ecol. Resour.">
        <title>The genomes of chicory, endive, great burdock and yacon provide insights into Asteraceae palaeo-polyploidization history and plant inulin production.</title>
        <authorList>
            <person name="Fan W."/>
            <person name="Wang S."/>
            <person name="Wang H."/>
            <person name="Wang A."/>
            <person name="Jiang F."/>
            <person name="Liu H."/>
            <person name="Zhao H."/>
            <person name="Xu D."/>
            <person name="Zhang Y."/>
        </authorList>
    </citation>
    <scope>NUCLEOTIDE SEQUENCE [LARGE SCALE GENOMIC DNA]</scope>
    <source>
        <strain evidence="2">cv. Punajuju</strain>
    </source>
</reference>
<protein>
    <submittedName>
        <fullName evidence="1">Uncharacterized protein</fullName>
    </submittedName>
</protein>
<name>A0ACB8YY67_CICIN</name>
<reference evidence="1 2" key="2">
    <citation type="journal article" date="2022" name="Mol. Ecol. Resour.">
        <title>The genomes of chicory, endive, great burdock and yacon provide insights into Asteraceae paleo-polyploidization history and plant inulin production.</title>
        <authorList>
            <person name="Fan W."/>
            <person name="Wang S."/>
            <person name="Wang H."/>
            <person name="Wang A."/>
            <person name="Jiang F."/>
            <person name="Liu H."/>
            <person name="Zhao H."/>
            <person name="Xu D."/>
            <person name="Zhang Y."/>
        </authorList>
    </citation>
    <scope>NUCLEOTIDE SEQUENCE [LARGE SCALE GENOMIC DNA]</scope>
    <source>
        <strain evidence="2">cv. Punajuju</strain>
        <tissue evidence="1">Leaves</tissue>
    </source>
</reference>
<accession>A0ACB8YY67</accession>
<dbReference type="EMBL" id="CM042017">
    <property type="protein sequence ID" value="KAI3688960.1"/>
    <property type="molecule type" value="Genomic_DNA"/>
</dbReference>
<gene>
    <name evidence="1" type="ORF">L2E82_46906</name>
</gene>